<keyword evidence="3" id="KW-1185">Reference proteome</keyword>
<organism evidence="2 3">
    <name type="scientific">Effrenium voratum</name>
    <dbReference type="NCBI Taxonomy" id="2562239"/>
    <lineage>
        <taxon>Eukaryota</taxon>
        <taxon>Sar</taxon>
        <taxon>Alveolata</taxon>
        <taxon>Dinophyceae</taxon>
        <taxon>Suessiales</taxon>
        <taxon>Symbiodiniaceae</taxon>
        <taxon>Effrenium</taxon>
    </lineage>
</organism>
<dbReference type="EMBL" id="CAUJNA010003815">
    <property type="protein sequence ID" value="CAJ1410379.1"/>
    <property type="molecule type" value="Genomic_DNA"/>
</dbReference>
<proteinExistence type="predicted"/>
<evidence type="ECO:0000313" key="3">
    <source>
        <dbReference type="Proteomes" id="UP001178507"/>
    </source>
</evidence>
<dbReference type="AlphaFoldDB" id="A0AA36JSI4"/>
<protein>
    <submittedName>
        <fullName evidence="2">Uncharacterized protein</fullName>
    </submittedName>
</protein>
<comment type="caution">
    <text evidence="2">The sequence shown here is derived from an EMBL/GenBank/DDBJ whole genome shotgun (WGS) entry which is preliminary data.</text>
</comment>
<name>A0AA36JSI4_9DINO</name>
<reference evidence="2" key="1">
    <citation type="submission" date="2023-08" db="EMBL/GenBank/DDBJ databases">
        <authorList>
            <person name="Chen Y."/>
            <person name="Shah S."/>
            <person name="Dougan E. K."/>
            <person name="Thang M."/>
            <person name="Chan C."/>
        </authorList>
    </citation>
    <scope>NUCLEOTIDE SEQUENCE</scope>
</reference>
<accession>A0AA36JSI4</accession>
<evidence type="ECO:0000256" key="1">
    <source>
        <dbReference type="SAM" id="MobiDB-lite"/>
    </source>
</evidence>
<dbReference type="Proteomes" id="UP001178507">
    <property type="component" value="Unassembled WGS sequence"/>
</dbReference>
<sequence length="74" mass="8543">MWSSFPVTHPHPLSLGSLPWSEKPGDTGRRFRSTRTLRRRLLMPMIPTRTQMQAAIPSRRCLLVASAMTQLRRN</sequence>
<evidence type="ECO:0000313" key="2">
    <source>
        <dbReference type="EMBL" id="CAJ1410379.1"/>
    </source>
</evidence>
<gene>
    <name evidence="2" type="ORF">EVOR1521_LOCUS31211</name>
</gene>
<feature type="region of interest" description="Disordered" evidence="1">
    <location>
        <begin position="1"/>
        <end position="31"/>
    </location>
</feature>